<dbReference type="SUPFAM" id="SSF50621">
    <property type="entry name" value="Alanine racemase C-terminal domain-like"/>
    <property type="match status" value="1"/>
</dbReference>
<dbReference type="EMBL" id="CP139487">
    <property type="protein sequence ID" value="WPU67186.1"/>
    <property type="molecule type" value="Genomic_DNA"/>
</dbReference>
<keyword evidence="9 14" id="KW-0663">Pyridoxal phosphate</keyword>
<comment type="cofactor">
    <cofactor evidence="1 14">
        <name>pyridoxal 5'-phosphate</name>
        <dbReference type="ChEBI" id="CHEBI:597326"/>
    </cofactor>
</comment>
<keyword evidence="7" id="KW-0210">Decarboxylase</keyword>
<keyword evidence="12 19" id="KW-0456">Lyase</keyword>
<dbReference type="InterPro" id="IPR041128">
    <property type="entry name" value="Arg_decarbox_C"/>
</dbReference>
<dbReference type="PRINTS" id="PR01180">
    <property type="entry name" value="ARGDCRBXLASE"/>
</dbReference>
<dbReference type="InterPro" id="IPR002985">
    <property type="entry name" value="Arg_decrbxlase"/>
</dbReference>
<dbReference type="NCBIfam" id="NF003763">
    <property type="entry name" value="PRK05354.1"/>
    <property type="match status" value="1"/>
</dbReference>
<evidence type="ECO:0000256" key="6">
    <source>
        <dbReference type="ARBA" id="ARBA00022723"/>
    </source>
</evidence>
<evidence type="ECO:0000256" key="1">
    <source>
        <dbReference type="ARBA" id="ARBA00001933"/>
    </source>
</evidence>
<evidence type="ECO:0000256" key="7">
    <source>
        <dbReference type="ARBA" id="ARBA00022793"/>
    </source>
</evidence>
<comment type="cofactor">
    <cofactor evidence="2">
        <name>Mg(2+)</name>
        <dbReference type="ChEBI" id="CHEBI:18420"/>
    </cofactor>
</comment>
<dbReference type="InterPro" id="IPR000183">
    <property type="entry name" value="Orn/DAP/Arg_de-COase"/>
</dbReference>
<gene>
    <name evidence="19" type="primary">speA</name>
    <name evidence="19" type="ORF">SOO65_10510</name>
</gene>
<proteinExistence type="inferred from homology"/>
<keyword evidence="11" id="KW-0620">Polyamine biosynthesis</keyword>
<dbReference type="SUPFAM" id="SSF51419">
    <property type="entry name" value="PLP-binding barrel"/>
    <property type="match status" value="1"/>
</dbReference>
<dbReference type="Pfam" id="PF17810">
    <property type="entry name" value="Arg_decarb_HB"/>
    <property type="match status" value="1"/>
</dbReference>
<evidence type="ECO:0000259" key="16">
    <source>
        <dbReference type="Pfam" id="PF02784"/>
    </source>
</evidence>
<dbReference type="InterPro" id="IPR040634">
    <property type="entry name" value="Arg_decarb_HB"/>
</dbReference>
<evidence type="ECO:0000256" key="13">
    <source>
        <dbReference type="NCBIfam" id="TIGR01273"/>
    </source>
</evidence>
<dbReference type="Proteomes" id="UP001324634">
    <property type="component" value="Chromosome"/>
</dbReference>
<dbReference type="PROSITE" id="PS00878">
    <property type="entry name" value="ODR_DC_2_1"/>
    <property type="match status" value="1"/>
</dbReference>
<dbReference type="GO" id="GO:0008295">
    <property type="term" value="P:spermidine biosynthetic process"/>
    <property type="evidence" value="ECO:0007669"/>
    <property type="project" value="UniProtKB-UniRule"/>
</dbReference>
<feature type="domain" description="Arginine decarboxylase C-terminal helical" evidence="18">
    <location>
        <begin position="597"/>
        <end position="649"/>
    </location>
</feature>
<dbReference type="InterPro" id="IPR022653">
    <property type="entry name" value="De-COase2_pyr-phos_BS"/>
</dbReference>
<evidence type="ECO:0000256" key="8">
    <source>
        <dbReference type="ARBA" id="ARBA00022842"/>
    </source>
</evidence>
<dbReference type="Pfam" id="PF17944">
    <property type="entry name" value="Arg_decarbox_C"/>
    <property type="match status" value="1"/>
</dbReference>
<feature type="domain" description="Orn/DAP/Arg decarboxylase 2 N-terminal" evidence="16">
    <location>
        <begin position="109"/>
        <end position="359"/>
    </location>
</feature>
<keyword evidence="10" id="KW-0745">Spermidine biosynthesis</keyword>
<dbReference type="Gene3D" id="2.40.37.10">
    <property type="entry name" value="Lyase, Ornithine Decarboxylase, Chain A, domain 1"/>
    <property type="match status" value="1"/>
</dbReference>
<dbReference type="CDD" id="cd06830">
    <property type="entry name" value="PLPDE_III_ADC"/>
    <property type="match status" value="1"/>
</dbReference>
<evidence type="ECO:0000256" key="10">
    <source>
        <dbReference type="ARBA" id="ARBA00023066"/>
    </source>
</evidence>
<accession>A0AAX4HVZ5</accession>
<dbReference type="Gene3D" id="3.20.20.10">
    <property type="entry name" value="Alanine racemase"/>
    <property type="match status" value="1"/>
</dbReference>
<dbReference type="Gene3D" id="1.10.287.3440">
    <property type="match status" value="1"/>
</dbReference>
<dbReference type="InterPro" id="IPR009006">
    <property type="entry name" value="Ala_racemase/Decarboxylase_C"/>
</dbReference>
<reference evidence="19 20" key="1">
    <citation type="submission" date="2023-11" db="EMBL/GenBank/DDBJ databases">
        <title>Peredibacter starrii A3.12.</title>
        <authorList>
            <person name="Mitchell R.J."/>
        </authorList>
    </citation>
    <scope>NUCLEOTIDE SEQUENCE [LARGE SCALE GENOMIC DNA]</scope>
    <source>
        <strain evidence="19 20">A3.12</strain>
    </source>
</reference>
<dbReference type="RefSeq" id="WP_321400129.1">
    <property type="nucleotide sequence ID" value="NZ_CP139487.1"/>
</dbReference>
<dbReference type="InterPro" id="IPR022644">
    <property type="entry name" value="De-COase2_N"/>
</dbReference>
<dbReference type="NCBIfam" id="TIGR01273">
    <property type="entry name" value="speA"/>
    <property type="match status" value="1"/>
</dbReference>
<evidence type="ECO:0000256" key="2">
    <source>
        <dbReference type="ARBA" id="ARBA00001946"/>
    </source>
</evidence>
<feature type="modified residue" description="N6-(pyridoxal phosphate)lysine" evidence="14">
    <location>
        <position position="117"/>
    </location>
</feature>
<dbReference type="GO" id="GO:0006527">
    <property type="term" value="P:L-arginine catabolic process"/>
    <property type="evidence" value="ECO:0007669"/>
    <property type="project" value="InterPro"/>
</dbReference>
<feature type="domain" description="Arginine decarboxylase helical bundle" evidence="17">
    <location>
        <begin position="391"/>
        <end position="464"/>
    </location>
</feature>
<evidence type="ECO:0000256" key="12">
    <source>
        <dbReference type="ARBA" id="ARBA00023239"/>
    </source>
</evidence>
<dbReference type="PANTHER" id="PTHR43295:SF9">
    <property type="entry name" value="BIOSYNTHETIC ARGININE DECARBOXYLASE"/>
    <property type="match status" value="1"/>
</dbReference>
<evidence type="ECO:0000256" key="11">
    <source>
        <dbReference type="ARBA" id="ARBA00023115"/>
    </source>
</evidence>
<organism evidence="19 20">
    <name type="scientific">Peredibacter starrii</name>
    <dbReference type="NCBI Taxonomy" id="28202"/>
    <lineage>
        <taxon>Bacteria</taxon>
        <taxon>Pseudomonadati</taxon>
        <taxon>Bdellovibrionota</taxon>
        <taxon>Bacteriovoracia</taxon>
        <taxon>Bacteriovoracales</taxon>
        <taxon>Bacteriovoracaceae</taxon>
        <taxon>Peredibacter</taxon>
    </lineage>
</organism>
<name>A0AAX4HVZ5_9BACT</name>
<evidence type="ECO:0000259" key="18">
    <source>
        <dbReference type="Pfam" id="PF17944"/>
    </source>
</evidence>
<evidence type="ECO:0000256" key="5">
    <source>
        <dbReference type="ARBA" id="ARBA00012426"/>
    </source>
</evidence>
<protein>
    <recommendedName>
        <fullName evidence="5 13">Arginine decarboxylase</fullName>
        <ecNumber evidence="5 13">4.1.1.19</ecNumber>
    </recommendedName>
</protein>
<dbReference type="InterPro" id="IPR022657">
    <property type="entry name" value="De-COase2_CS"/>
</dbReference>
<comment type="function">
    <text evidence="3">Catalyzes the biosynthesis of agmatine from arginine.</text>
</comment>
<dbReference type="InterPro" id="IPR029066">
    <property type="entry name" value="PLP-binding_barrel"/>
</dbReference>
<dbReference type="PANTHER" id="PTHR43295">
    <property type="entry name" value="ARGININE DECARBOXYLASE"/>
    <property type="match status" value="1"/>
</dbReference>
<keyword evidence="8" id="KW-0460">Magnesium</keyword>
<evidence type="ECO:0000313" key="20">
    <source>
        <dbReference type="Proteomes" id="UP001324634"/>
    </source>
</evidence>
<dbReference type="PRINTS" id="PR01179">
    <property type="entry name" value="ODADCRBXLASE"/>
</dbReference>
<evidence type="ECO:0000256" key="3">
    <source>
        <dbReference type="ARBA" id="ARBA00002257"/>
    </source>
</evidence>
<dbReference type="GO" id="GO:0008792">
    <property type="term" value="F:arginine decarboxylase activity"/>
    <property type="evidence" value="ECO:0007669"/>
    <property type="project" value="UniProtKB-UniRule"/>
</dbReference>
<evidence type="ECO:0000256" key="9">
    <source>
        <dbReference type="ARBA" id="ARBA00022898"/>
    </source>
</evidence>
<dbReference type="Pfam" id="PF02784">
    <property type="entry name" value="Orn_Arg_deC_N"/>
    <property type="match status" value="1"/>
</dbReference>
<keyword evidence="20" id="KW-1185">Reference proteome</keyword>
<evidence type="ECO:0000256" key="4">
    <source>
        <dbReference type="ARBA" id="ARBA00008357"/>
    </source>
</evidence>
<evidence type="ECO:0000313" key="19">
    <source>
        <dbReference type="EMBL" id="WPU67186.1"/>
    </source>
</evidence>
<dbReference type="KEGG" id="psti:SOO65_10510"/>
<feature type="active site" description="Proton donor" evidence="15">
    <location>
        <position position="517"/>
    </location>
</feature>
<evidence type="ECO:0000256" key="15">
    <source>
        <dbReference type="PIRSR" id="PIRSR600183-50"/>
    </source>
</evidence>
<comment type="similarity">
    <text evidence="4">Belongs to the Orn/Lys/Arg decarboxylase class-II family. SpeA subfamily.</text>
</comment>
<evidence type="ECO:0000256" key="14">
    <source>
        <dbReference type="PIRSR" id="PIRSR001336-50"/>
    </source>
</evidence>
<dbReference type="AlphaFoldDB" id="A0AAX4HVZ5"/>
<dbReference type="GO" id="GO:0046872">
    <property type="term" value="F:metal ion binding"/>
    <property type="evidence" value="ECO:0007669"/>
    <property type="project" value="UniProtKB-KW"/>
</dbReference>
<dbReference type="EC" id="4.1.1.19" evidence="5 13"/>
<sequence>MKTSSQQPTRFHNLDASKEWTTADADEIYQISRWGENYFSVNNKGDLCVNPTQTNNGPVINMMEIVEEMKNKGISFPAVIRFHDILRSQVANLNKTFRSLIEEAKFTGSYYGVYPIKVNQMREVVEEIVDAGAPFNYGLEAGSKPELLAALAMNSNQNSLTVINGYKDLDLLRLALLGNQLGRKVIVVVEKYSELTDLMKLSQEIGVEPMIGLRAKIATKSSGKWASSGGDYAKFGLTITEILQAVKYMKSIGKEHCLKLFHFHIGSQIPDLRTIKDSISEGARIYAKLYKEGAKLEYFDVGGGVGVNYDGTRSNSPSSINYTTRDYVADVVYILKQVCDLEDVPHPNIVSESGRAITAHHSCVITNVFGALEIGAADNFNTDKAIHENILVTNMRDLSTDLNAKNYQDVYNDATKLKEESISAFKFGILSLDERAKLETLYWRICKKITQFASLDEYASDEILALKSQMASQYMCNFSIFQSAPDTWAIGQILPVLPIHKLNEKPTELATLVDITCDSDGKVDTFLSPDGPTNTLPMHKLNGDDYYIGLFMTGAYQDIMGDNHNCFGRLNEVHIFADDDDPTDFYIEEVIMGNKASQVLSTLQYNPETMAQTVKASIDTQVKRGKIRPREGVDLTDFYESCLKSYTYLKK</sequence>
<evidence type="ECO:0000259" key="17">
    <source>
        <dbReference type="Pfam" id="PF17810"/>
    </source>
</evidence>
<keyword evidence="6" id="KW-0479">Metal-binding</keyword>
<dbReference type="PROSITE" id="PS00879">
    <property type="entry name" value="ODR_DC_2_2"/>
    <property type="match status" value="1"/>
</dbReference>
<dbReference type="PIRSF" id="PIRSF001336">
    <property type="entry name" value="Arg_decrbxlase"/>
    <property type="match status" value="1"/>
</dbReference>
<dbReference type="Gene3D" id="1.20.58.930">
    <property type="match status" value="1"/>
</dbReference>